<evidence type="ECO:0000256" key="1">
    <source>
        <dbReference type="SAM" id="MobiDB-lite"/>
    </source>
</evidence>
<feature type="compositionally biased region" description="Acidic residues" evidence="1">
    <location>
        <begin position="49"/>
        <end position="60"/>
    </location>
</feature>
<name>A0ABD5W1I8_9EURY</name>
<feature type="region of interest" description="Disordered" evidence="1">
    <location>
        <begin position="27"/>
        <end position="63"/>
    </location>
</feature>
<reference evidence="2 3" key="1">
    <citation type="journal article" date="2019" name="Int. J. Syst. Evol. Microbiol.">
        <title>The Global Catalogue of Microorganisms (GCM) 10K type strain sequencing project: providing services to taxonomists for standard genome sequencing and annotation.</title>
        <authorList>
            <consortium name="The Broad Institute Genomics Platform"/>
            <consortium name="The Broad Institute Genome Sequencing Center for Infectious Disease"/>
            <person name="Wu L."/>
            <person name="Ma J."/>
        </authorList>
    </citation>
    <scope>NUCLEOTIDE SEQUENCE [LARGE SCALE GENOMIC DNA]</scope>
    <source>
        <strain evidence="2 3">JCM 30072</strain>
    </source>
</reference>
<comment type="caution">
    <text evidence="2">The sequence shown here is derived from an EMBL/GenBank/DDBJ whole genome shotgun (WGS) entry which is preliminary data.</text>
</comment>
<dbReference type="EMBL" id="JBHSZI010000001">
    <property type="protein sequence ID" value="MFC7057842.1"/>
    <property type="molecule type" value="Genomic_DNA"/>
</dbReference>
<dbReference type="Proteomes" id="UP001596445">
    <property type="component" value="Unassembled WGS sequence"/>
</dbReference>
<accession>A0ABD5W1I8</accession>
<organism evidence="2 3">
    <name type="scientific">Halovenus salina</name>
    <dbReference type="NCBI Taxonomy" id="1510225"/>
    <lineage>
        <taxon>Archaea</taxon>
        <taxon>Methanobacteriati</taxon>
        <taxon>Methanobacteriota</taxon>
        <taxon>Stenosarchaea group</taxon>
        <taxon>Halobacteria</taxon>
        <taxon>Halobacteriales</taxon>
        <taxon>Haloarculaceae</taxon>
        <taxon>Halovenus</taxon>
    </lineage>
</organism>
<keyword evidence="3" id="KW-1185">Reference proteome</keyword>
<dbReference type="RefSeq" id="WP_382184634.1">
    <property type="nucleotide sequence ID" value="NZ_JBHSZI010000001.1"/>
</dbReference>
<gene>
    <name evidence="2" type="ORF">ACFQQG_06240</name>
</gene>
<evidence type="ECO:0000313" key="2">
    <source>
        <dbReference type="EMBL" id="MFC7057842.1"/>
    </source>
</evidence>
<evidence type="ECO:0000313" key="3">
    <source>
        <dbReference type="Proteomes" id="UP001596445"/>
    </source>
</evidence>
<sequence>MSAVIDSVSQPEIPETVVYSIRKCRSGRVHRPDPDSDEPQPACRAGEATEAEYEEAPPEDAPDRLYCRYSPCFGGEWL</sequence>
<dbReference type="AlphaFoldDB" id="A0ABD5W1I8"/>
<proteinExistence type="predicted"/>
<protein>
    <submittedName>
        <fullName evidence="2">Uncharacterized protein</fullName>
    </submittedName>
</protein>